<dbReference type="EMBL" id="GGEC01077385">
    <property type="protein sequence ID" value="MBX57869.1"/>
    <property type="molecule type" value="Transcribed_RNA"/>
</dbReference>
<sequence>MSCMNFIRAMLDQLVLALPSGV</sequence>
<protein>
    <submittedName>
        <fullName evidence="1">Uncharacterized protein</fullName>
    </submittedName>
</protein>
<evidence type="ECO:0000313" key="1">
    <source>
        <dbReference type="EMBL" id="MBX57869.1"/>
    </source>
</evidence>
<name>A0A2P2PTC8_RHIMU</name>
<organism evidence="1">
    <name type="scientific">Rhizophora mucronata</name>
    <name type="common">Asiatic mangrove</name>
    <dbReference type="NCBI Taxonomy" id="61149"/>
    <lineage>
        <taxon>Eukaryota</taxon>
        <taxon>Viridiplantae</taxon>
        <taxon>Streptophyta</taxon>
        <taxon>Embryophyta</taxon>
        <taxon>Tracheophyta</taxon>
        <taxon>Spermatophyta</taxon>
        <taxon>Magnoliopsida</taxon>
        <taxon>eudicotyledons</taxon>
        <taxon>Gunneridae</taxon>
        <taxon>Pentapetalae</taxon>
        <taxon>rosids</taxon>
        <taxon>fabids</taxon>
        <taxon>Malpighiales</taxon>
        <taxon>Rhizophoraceae</taxon>
        <taxon>Rhizophora</taxon>
    </lineage>
</organism>
<accession>A0A2P2PTC8</accession>
<dbReference type="AlphaFoldDB" id="A0A2P2PTC8"/>
<reference evidence="1" key="1">
    <citation type="submission" date="2018-02" db="EMBL/GenBank/DDBJ databases">
        <title>Rhizophora mucronata_Transcriptome.</title>
        <authorList>
            <person name="Meera S.P."/>
            <person name="Sreeshan A."/>
            <person name="Augustine A."/>
        </authorList>
    </citation>
    <scope>NUCLEOTIDE SEQUENCE</scope>
    <source>
        <tissue evidence="1">Leaf</tissue>
    </source>
</reference>
<proteinExistence type="predicted"/>